<dbReference type="Pfam" id="PF00743">
    <property type="entry name" value="FMO-like"/>
    <property type="match status" value="1"/>
</dbReference>
<evidence type="ECO:0000313" key="8">
    <source>
        <dbReference type="EMBL" id="GAQ38466.1"/>
    </source>
</evidence>
<dbReference type="EMBL" id="BCMY01000003">
    <property type="protein sequence ID" value="GAQ38466.1"/>
    <property type="molecule type" value="Genomic_DNA"/>
</dbReference>
<keyword evidence="6" id="KW-0812">Transmembrane</keyword>
<dbReference type="VEuPathDB" id="FungiDB:ASPNIDRAFT2_1138567"/>
<organism evidence="8 9">
    <name type="scientific">Aspergillus niger</name>
    <dbReference type="NCBI Taxonomy" id="5061"/>
    <lineage>
        <taxon>Eukaryota</taxon>
        <taxon>Fungi</taxon>
        <taxon>Dikarya</taxon>
        <taxon>Ascomycota</taxon>
        <taxon>Pezizomycotina</taxon>
        <taxon>Eurotiomycetes</taxon>
        <taxon>Eurotiomycetidae</taxon>
        <taxon>Eurotiales</taxon>
        <taxon>Aspergillaceae</taxon>
        <taxon>Aspergillus</taxon>
        <taxon>Aspergillus subgen. Circumdati</taxon>
    </lineage>
</organism>
<keyword evidence="4" id="KW-0274">FAD</keyword>
<dbReference type="GO" id="GO:0050660">
    <property type="term" value="F:flavin adenine dinucleotide binding"/>
    <property type="evidence" value="ECO:0007669"/>
    <property type="project" value="InterPro"/>
</dbReference>
<sequence>MRFALTGTAILAYISLATSHVIKRDISIVLRGLSTLNANIGTFGASVYRYDGTLPAAIEIFHQESSLEKDLEGVAADTNSTAEWTAQESNSVTESLVGLEPIMRTSIAALVMKRDLFISAGVGSAVRLNLVNMRSRTVALSVALQNKAVGADKETIRQGTGDVDDAFDSAIDSYESRLILMSTDVSATPRPMRSSIWVYNTYLMHANAIATAKLPMIDRVEIEGSIVPILGDEKQFPILDSPHSTPPELVLIRLTLIMPSSYAHHVGNHDFTRATVVIIGAGVSGICMAIDLLRRTPIRKFVILEQGSAVGGTWANNLYPGCACDVWSALYSYSFEQRPDWTAEYPAQEEFLAYLTDIAQKHGLYQYIRFNSTVEEARWDDQQQQWKVQVALNGTKASEFHEEYELTTDFLVSAVGQLNVPSYPSIPGLHNFAGKLIHSARWDWTYDFSGKRIAVIGNGASAIQIVPEIAKTASHITIYQRSPKWVVPRFNKPIGALQQFLLSYVPPVRWCKRALQMRFREWSYNVLVTPGTVPAREAEEAAKKWMKTQLPDKPELWDTLTPNYAIGCKRILISDDFYSALNSSHVDLNTKPIQRITATGVQTEGDEQEYDLIVLATGFRASEFLHPIRVYGAGGRSVEDIWKGGPKAYYGMTVEDVPNFGMLYGPNTNLGHNSIILMIEAQSRYITTLIRAVADAKKKGQTLAIQPRPEVLREYNDRVQKQLAETSFADPNCQSWYKTDEGLITNNWPLKVVEYQKEVSQVRWTDFLIKGNGAAAVEKKKATHVGRVKEEVLVSNVTLFLGVALAAGGVYWRVTRGWKL</sequence>
<dbReference type="VEuPathDB" id="FungiDB:ASPNIDRAFT2_1167408"/>
<dbReference type="SUPFAM" id="SSF51905">
    <property type="entry name" value="FAD/NAD(P)-binding domain"/>
    <property type="match status" value="2"/>
</dbReference>
<evidence type="ECO:0000256" key="2">
    <source>
        <dbReference type="ARBA" id="ARBA00010139"/>
    </source>
</evidence>
<dbReference type="AlphaFoldDB" id="A0A124BW88"/>
<dbReference type="InterPro" id="IPR021054">
    <property type="entry name" value="Cell_wall_mannoprotein_1"/>
</dbReference>
<dbReference type="Gene3D" id="1.20.1280.140">
    <property type="match status" value="1"/>
</dbReference>
<dbReference type="Proteomes" id="UP000068243">
    <property type="component" value="Unassembled WGS sequence"/>
</dbReference>
<dbReference type="Gene3D" id="3.50.50.60">
    <property type="entry name" value="FAD/NAD(P)-binding domain"/>
    <property type="match status" value="2"/>
</dbReference>
<comment type="cofactor">
    <cofactor evidence="1">
        <name>FAD</name>
        <dbReference type="ChEBI" id="CHEBI:57692"/>
    </cofactor>
</comment>
<evidence type="ECO:0000256" key="7">
    <source>
        <dbReference type="SAM" id="SignalP"/>
    </source>
</evidence>
<reference evidence="9" key="1">
    <citation type="journal article" date="2016" name="Genome Announc.">
        <title>Draft genome sequence of Aspergillus niger strain An76.</title>
        <authorList>
            <person name="Gong W."/>
            <person name="Cheng Z."/>
            <person name="Zhang H."/>
            <person name="Liu L."/>
            <person name="Gao P."/>
            <person name="Wang L."/>
        </authorList>
    </citation>
    <scope>NUCLEOTIDE SEQUENCE [LARGE SCALE GENOMIC DNA]</scope>
    <source>
        <strain evidence="9">An76</strain>
    </source>
</reference>
<keyword evidence="8" id="KW-0503">Monooxygenase</keyword>
<dbReference type="PaxDb" id="5061-CADANGAP00004570"/>
<dbReference type="GO" id="GO:0050661">
    <property type="term" value="F:NADP binding"/>
    <property type="evidence" value="ECO:0007669"/>
    <property type="project" value="InterPro"/>
</dbReference>
<dbReference type="Pfam" id="PF12296">
    <property type="entry name" value="HsbA"/>
    <property type="match status" value="1"/>
</dbReference>
<dbReference type="VEuPathDB" id="FungiDB:An04g09550"/>
<dbReference type="VEuPathDB" id="FungiDB:ATCC64974_86330"/>
<keyword evidence="6" id="KW-1133">Transmembrane helix</keyword>
<evidence type="ECO:0000256" key="4">
    <source>
        <dbReference type="ARBA" id="ARBA00022827"/>
    </source>
</evidence>
<evidence type="ECO:0000256" key="1">
    <source>
        <dbReference type="ARBA" id="ARBA00001974"/>
    </source>
</evidence>
<proteinExistence type="inferred from homology"/>
<feature type="signal peptide" evidence="7">
    <location>
        <begin position="1"/>
        <end position="19"/>
    </location>
</feature>
<accession>A0A124BW88</accession>
<feature type="chain" id="PRO_5007170281" evidence="7">
    <location>
        <begin position="20"/>
        <end position="820"/>
    </location>
</feature>
<dbReference type="VEuPathDB" id="FungiDB:ATCC64974_86340"/>
<dbReference type="VEuPathDB" id="FungiDB:M747DRAFT_310087"/>
<dbReference type="InterPro" id="IPR051209">
    <property type="entry name" value="FAD-bind_Monooxygenase_sf"/>
</dbReference>
<gene>
    <name evidence="8" type="ORF">ABL_02673</name>
</gene>
<dbReference type="VEuPathDB" id="FungiDB:M747DRAFT_299481"/>
<dbReference type="PANTHER" id="PTHR42877">
    <property type="entry name" value="L-ORNITHINE N(5)-MONOOXYGENASE-RELATED"/>
    <property type="match status" value="1"/>
</dbReference>
<name>A0A124BW88_ASPNG</name>
<evidence type="ECO:0000256" key="6">
    <source>
        <dbReference type="SAM" id="Phobius"/>
    </source>
</evidence>
<dbReference type="InterPro" id="IPR020946">
    <property type="entry name" value="Flavin_mOase-like"/>
</dbReference>
<feature type="transmembrane region" description="Helical" evidence="6">
    <location>
        <begin position="793"/>
        <end position="814"/>
    </location>
</feature>
<evidence type="ECO:0000313" key="9">
    <source>
        <dbReference type="Proteomes" id="UP000068243"/>
    </source>
</evidence>
<dbReference type="GO" id="GO:0004499">
    <property type="term" value="F:N,N-dimethylaniline monooxygenase activity"/>
    <property type="evidence" value="ECO:0007669"/>
    <property type="project" value="InterPro"/>
</dbReference>
<keyword evidence="3" id="KW-0285">Flavoprotein</keyword>
<dbReference type="InterPro" id="IPR036188">
    <property type="entry name" value="FAD/NAD-bd_sf"/>
</dbReference>
<dbReference type="VEuPathDB" id="FungiDB:An04g09560"/>
<comment type="similarity">
    <text evidence="2">Belongs to the FAD-binding monooxygenase family.</text>
</comment>
<dbReference type="OrthoDB" id="74360at2759"/>
<keyword evidence="5" id="KW-0560">Oxidoreductase</keyword>
<evidence type="ECO:0000256" key="5">
    <source>
        <dbReference type="ARBA" id="ARBA00023002"/>
    </source>
</evidence>
<comment type="caution">
    <text evidence="8">The sequence shown here is derived from an EMBL/GenBank/DDBJ whole genome shotgun (WGS) entry which is preliminary data.</text>
</comment>
<keyword evidence="6" id="KW-0472">Membrane</keyword>
<protein>
    <submittedName>
        <fullName evidence="8">Flavin-binding monooxygenase</fullName>
    </submittedName>
</protein>
<dbReference type="PANTHER" id="PTHR42877:SF4">
    <property type="entry name" value="FAD_NAD(P)-BINDING DOMAIN-CONTAINING PROTEIN-RELATED"/>
    <property type="match status" value="1"/>
</dbReference>
<keyword evidence="7" id="KW-0732">Signal</keyword>
<evidence type="ECO:0000256" key="3">
    <source>
        <dbReference type="ARBA" id="ARBA00022630"/>
    </source>
</evidence>